<evidence type="ECO:0000256" key="2">
    <source>
        <dbReference type="SAM" id="Phobius"/>
    </source>
</evidence>
<feature type="compositionally biased region" description="Basic residues" evidence="1">
    <location>
        <begin position="494"/>
        <end position="519"/>
    </location>
</feature>
<comment type="caution">
    <text evidence="4">The sequence shown here is derived from an EMBL/GenBank/DDBJ whole genome shotgun (WGS) entry which is preliminary data.</text>
</comment>
<keyword evidence="2" id="KW-0812">Transmembrane</keyword>
<reference evidence="4" key="1">
    <citation type="submission" date="2021-02" db="EMBL/GenBank/DDBJ databases">
        <authorList>
            <person name="Dougan E. K."/>
            <person name="Rhodes N."/>
            <person name="Thang M."/>
            <person name="Chan C."/>
        </authorList>
    </citation>
    <scope>NUCLEOTIDE SEQUENCE</scope>
</reference>
<keyword evidence="3" id="KW-0732">Signal</keyword>
<dbReference type="Proteomes" id="UP000654075">
    <property type="component" value="Unassembled WGS sequence"/>
</dbReference>
<evidence type="ECO:0000313" key="5">
    <source>
        <dbReference type="Proteomes" id="UP000654075"/>
    </source>
</evidence>
<proteinExistence type="predicted"/>
<evidence type="ECO:0000313" key="4">
    <source>
        <dbReference type="EMBL" id="CAE8600176.1"/>
    </source>
</evidence>
<feature type="region of interest" description="Disordered" evidence="1">
    <location>
        <begin position="472"/>
        <end position="543"/>
    </location>
</feature>
<accession>A0A813EIL8</accession>
<dbReference type="AlphaFoldDB" id="A0A813EIL8"/>
<evidence type="ECO:0000256" key="1">
    <source>
        <dbReference type="SAM" id="MobiDB-lite"/>
    </source>
</evidence>
<feature type="chain" id="PRO_5032644177" evidence="3">
    <location>
        <begin position="19"/>
        <end position="749"/>
    </location>
</feature>
<keyword evidence="2" id="KW-0472">Membrane</keyword>
<feature type="non-terminal residue" evidence="4">
    <location>
        <position position="749"/>
    </location>
</feature>
<feature type="signal peptide" evidence="3">
    <location>
        <begin position="1"/>
        <end position="18"/>
    </location>
</feature>
<feature type="compositionally biased region" description="Low complexity" evidence="1">
    <location>
        <begin position="720"/>
        <end position="729"/>
    </location>
</feature>
<protein>
    <submittedName>
        <fullName evidence="4">Uncharacterized protein</fullName>
    </submittedName>
</protein>
<feature type="transmembrane region" description="Helical" evidence="2">
    <location>
        <begin position="558"/>
        <end position="582"/>
    </location>
</feature>
<evidence type="ECO:0000256" key="3">
    <source>
        <dbReference type="SAM" id="SignalP"/>
    </source>
</evidence>
<organism evidence="4 5">
    <name type="scientific">Polarella glacialis</name>
    <name type="common">Dinoflagellate</name>
    <dbReference type="NCBI Taxonomy" id="89957"/>
    <lineage>
        <taxon>Eukaryota</taxon>
        <taxon>Sar</taxon>
        <taxon>Alveolata</taxon>
        <taxon>Dinophyceae</taxon>
        <taxon>Suessiales</taxon>
        <taxon>Suessiaceae</taxon>
        <taxon>Polarella</taxon>
    </lineage>
</organism>
<feature type="region of interest" description="Disordered" evidence="1">
    <location>
        <begin position="621"/>
        <end position="650"/>
    </location>
</feature>
<feature type="compositionally biased region" description="Acidic residues" evidence="1">
    <location>
        <begin position="296"/>
        <end position="312"/>
    </location>
</feature>
<feature type="region of interest" description="Disordered" evidence="1">
    <location>
        <begin position="179"/>
        <end position="337"/>
    </location>
</feature>
<feature type="compositionally biased region" description="Basic residues" evidence="1">
    <location>
        <begin position="474"/>
        <end position="485"/>
    </location>
</feature>
<sequence>MMWQRLALVAAALSLVAAVPVPLGLEAAAPQAPSQAEPSLPERAQAAFHAAQQAEARAFNRSAWAEEQLSDHISELKAQANSSSLAKDIEDREEAAVSERRKKLEDSIQAHLQQLSHIVQAQEAKRDSAGAKLQVMKVDRKAKKSAEKLAGAEARARKQQQLAQEEAAQLKEAMDAAEAKWQEAVHEQAAEMDKLKEDRAEKVTDEKQKDETKQTAVKTKAEEVAKEMEEKVAEAEKKLKEDEEAIGAQSRPKPATGGAPAKEVAAAKQRKAILPPASELPATEEEARGEAAGDGEGGDGEGGDGEGGDGEGGEAAAAVAKEKKEEEREALRRSARKLARSIKDEAAELAKLEKEKVRSMRQSYGALRHEAEAEMRDVAEAASQAAREANQAAQRTAALARWAGHENENGTDGIQESEAQLRVVKRQRRELEKLTEESLRRAGRALEQAEAQIKHAALRKEAELRRRARELAKRARTALKKAKKLKKEEEKQARKQQKKQKKAAKKLKKKAEKKAKKEQKKREAEKKKAEEAQKQPEAAQKNPSEFLAAGGELLQGSYFFLPSLGFCLCLALVLAFAAGHAAQLSPFGRRKHSSKYFGLAKGIWQDYRGCSEIVCRISGRNTGGGEQDATAQNGQTNQGKSSCLPREGGDQKRVSWPQMLVPFFFMSQAGSQAVAKFAPALRRARRGPAPGGIASAAKAQTAGPVIAGGISGVCAGGSSGSAEAAPAESARQRKEQQQLLEDLAAAERE</sequence>
<keyword evidence="2" id="KW-1133">Transmembrane helix</keyword>
<feature type="compositionally biased region" description="Basic and acidic residues" evidence="1">
    <location>
        <begin position="520"/>
        <end position="534"/>
    </location>
</feature>
<feature type="region of interest" description="Disordered" evidence="1">
    <location>
        <begin position="717"/>
        <end position="749"/>
    </location>
</feature>
<keyword evidence="5" id="KW-1185">Reference proteome</keyword>
<feature type="compositionally biased region" description="Polar residues" evidence="1">
    <location>
        <begin position="629"/>
        <end position="641"/>
    </location>
</feature>
<gene>
    <name evidence="4" type="ORF">PGLA1383_LOCUS18512</name>
</gene>
<feature type="compositionally biased region" description="Basic and acidic residues" evidence="1">
    <location>
        <begin position="179"/>
        <end position="241"/>
    </location>
</feature>
<feature type="compositionally biased region" description="Basic and acidic residues" evidence="1">
    <location>
        <begin position="320"/>
        <end position="332"/>
    </location>
</feature>
<dbReference type="EMBL" id="CAJNNV010011893">
    <property type="protein sequence ID" value="CAE8600176.1"/>
    <property type="molecule type" value="Genomic_DNA"/>
</dbReference>
<name>A0A813EIL8_POLGL</name>